<dbReference type="PANTHER" id="PTHR24103">
    <property type="entry name" value="E3 UBIQUITIN-PROTEIN LIGASE TRIM"/>
    <property type="match status" value="1"/>
</dbReference>
<evidence type="ECO:0000313" key="2">
    <source>
        <dbReference type="EMBL" id="OWK57690.1"/>
    </source>
</evidence>
<dbReference type="SUPFAM" id="SSF49899">
    <property type="entry name" value="Concanavalin A-like lectins/glucanases"/>
    <property type="match status" value="1"/>
</dbReference>
<evidence type="ECO:0000313" key="3">
    <source>
        <dbReference type="Proteomes" id="UP000197619"/>
    </source>
</evidence>
<dbReference type="Gene3D" id="2.60.120.920">
    <property type="match status" value="1"/>
</dbReference>
<dbReference type="FunFam" id="2.60.120.920:FF:000004">
    <property type="entry name" value="Butyrophilin subfamily 1 member A1"/>
    <property type="match status" value="1"/>
</dbReference>
<keyword evidence="3" id="KW-1185">Reference proteome</keyword>
<dbReference type="EMBL" id="MUZQ01000120">
    <property type="protein sequence ID" value="OWK57690.1"/>
    <property type="molecule type" value="Genomic_DNA"/>
</dbReference>
<dbReference type="SMART" id="SM00449">
    <property type="entry name" value="SPRY"/>
    <property type="match status" value="1"/>
</dbReference>
<dbReference type="CDD" id="cd13733">
    <property type="entry name" value="SPRY_PRY_C-I_1"/>
    <property type="match status" value="1"/>
</dbReference>
<dbReference type="SMART" id="SM00589">
    <property type="entry name" value="PRY"/>
    <property type="match status" value="1"/>
</dbReference>
<proteinExistence type="predicted"/>
<protein>
    <submittedName>
        <fullName evidence="2">E3 ubiquitin-protein ligase TRIM39</fullName>
    </submittedName>
</protein>
<dbReference type="InterPro" id="IPR003879">
    <property type="entry name" value="Butyrophylin_SPRY"/>
</dbReference>
<dbReference type="Proteomes" id="UP000197619">
    <property type="component" value="Unassembled WGS sequence"/>
</dbReference>
<dbReference type="InterPro" id="IPR013320">
    <property type="entry name" value="ConA-like_dom_sf"/>
</dbReference>
<dbReference type="InterPro" id="IPR050143">
    <property type="entry name" value="TRIM/RBCC"/>
</dbReference>
<dbReference type="AlphaFoldDB" id="A0A218UW79"/>
<evidence type="ECO:0000259" key="1">
    <source>
        <dbReference type="PROSITE" id="PS50188"/>
    </source>
</evidence>
<feature type="domain" description="B30.2/SPRY" evidence="1">
    <location>
        <begin position="461"/>
        <end position="659"/>
    </location>
</feature>
<comment type="caution">
    <text evidence="2">The sequence shown here is derived from an EMBL/GenBank/DDBJ whole genome shotgun (WGS) entry which is preliminary data.</text>
</comment>
<dbReference type="Pfam" id="PF00622">
    <property type="entry name" value="SPRY"/>
    <property type="match status" value="1"/>
</dbReference>
<dbReference type="InterPro" id="IPR043136">
    <property type="entry name" value="B30.2/SPRY_sf"/>
</dbReference>
<dbReference type="PROSITE" id="PS50188">
    <property type="entry name" value="B302_SPRY"/>
    <property type="match status" value="1"/>
</dbReference>
<dbReference type="PRINTS" id="PR01407">
    <property type="entry name" value="BUTYPHLNCDUF"/>
</dbReference>
<reference evidence="2 3" key="1">
    <citation type="submission" date="2017-05" db="EMBL/GenBank/DDBJ databases">
        <title>Genome of assembly of the Bengalese finch, Lonchura striata domestica.</title>
        <authorList>
            <person name="Colquitt B.M."/>
            <person name="Brainard M.S."/>
        </authorList>
    </citation>
    <scope>NUCLEOTIDE SEQUENCE [LARGE SCALE GENOMIC DNA]</scope>
    <source>
        <strain evidence="2">White83orange57</strain>
    </source>
</reference>
<sequence length="665" mass="75266">MVLFNIFIDDLDWGIESAISRFTDDTKLCGSIDLLEAAGLSHPLDCRDEAEKMAAAGSATASGYRFLSHGQEQILTNLALNPSRGATSTAALGKLCQSLTLSQEYLPKIKSKSLHPKGIRDAFGRGERKSCKTAPISYYYTGQIPMKSSFNQEYDTEIYTESNQDSEKFFSVCSRVTVTGEQVGKFTCQILTPLVQVEKKTTMLISGRRVDSLETVWLKKHQHLYQKIQTLQEAFQNEQESTRHDIQLLRTDLKKELGLTIDANTTNTLESVWKEDLQEVSQQVQTLQKAFKSTQVYAQRDLQMIRTVLKDELVKTVEANVTGNIACIWQKDLLQLSQQIQTLKQTFQNMKFAIQRDLQMTRTDLENKLGETVEEKTSTLESRLEKDHHEISKQIQTLQENFQNTYETTQRDLQMIRIHLEHELGRTVKENTSRVLEAMQLMDIPQLSQEIQTLEKTLQTISSSTKYDLDLPVLRSYKGDVILDADTAHPRLEISADGRRVKDTGVIRFSLRSEKRFDSHLFVLAKEGYTSGKHYWEVNVGTRRNWALGIACESVTRKGTLTLCPENGFWVIACVDGQDYLACTNPWTCLTVTGSLSKIGIFLNIPAKQVSFYDVFRAVALYTLNIAEGSSQEGKFLPFFSTGLAAAEPDTEPLEILPFSDDDDE</sequence>
<dbReference type="InterPro" id="IPR006574">
    <property type="entry name" value="PRY"/>
</dbReference>
<accession>A0A218UW79</accession>
<dbReference type="Pfam" id="PF13765">
    <property type="entry name" value="PRY"/>
    <property type="match status" value="1"/>
</dbReference>
<dbReference type="InterPro" id="IPR003877">
    <property type="entry name" value="SPRY_dom"/>
</dbReference>
<name>A0A218UW79_9PASE</name>
<dbReference type="Gene3D" id="1.20.58.90">
    <property type="match status" value="2"/>
</dbReference>
<organism evidence="2 3">
    <name type="scientific">Lonchura striata</name>
    <name type="common">white-rumped munia</name>
    <dbReference type="NCBI Taxonomy" id="40157"/>
    <lineage>
        <taxon>Eukaryota</taxon>
        <taxon>Metazoa</taxon>
        <taxon>Chordata</taxon>
        <taxon>Craniata</taxon>
        <taxon>Vertebrata</taxon>
        <taxon>Euteleostomi</taxon>
        <taxon>Archelosauria</taxon>
        <taxon>Archosauria</taxon>
        <taxon>Dinosauria</taxon>
        <taxon>Saurischia</taxon>
        <taxon>Theropoda</taxon>
        <taxon>Coelurosauria</taxon>
        <taxon>Aves</taxon>
        <taxon>Neognathae</taxon>
        <taxon>Neoaves</taxon>
        <taxon>Telluraves</taxon>
        <taxon>Australaves</taxon>
        <taxon>Passeriformes</taxon>
        <taxon>Passeroidea</taxon>
        <taxon>Estrildidae</taxon>
        <taxon>Estrildinae</taxon>
        <taxon>Lonchura</taxon>
    </lineage>
</organism>
<gene>
    <name evidence="2" type="primary">TRIM39</name>
    <name evidence="2" type="ORF">RLOC_00009269</name>
</gene>
<dbReference type="InterPro" id="IPR001870">
    <property type="entry name" value="B30.2/SPRY"/>
</dbReference>